<name>A0A3S4QAB6_9ACAR</name>
<comment type="caution">
    <text evidence="3">The sequence shown here is derived from an EMBL/GenBank/DDBJ whole genome shotgun (WGS) entry which is preliminary data.</text>
</comment>
<dbReference type="PANTHER" id="PTHR47219:SF15">
    <property type="entry name" value="TBC1 DOMAIN FAMILY MEMBER 12 ISOFORM X1"/>
    <property type="match status" value="1"/>
</dbReference>
<dbReference type="InterPro" id="IPR035969">
    <property type="entry name" value="Rab-GAP_TBC_sf"/>
</dbReference>
<dbReference type="GO" id="GO:0005524">
    <property type="term" value="F:ATP binding"/>
    <property type="evidence" value="ECO:0007669"/>
    <property type="project" value="InterPro"/>
</dbReference>
<dbReference type="SMART" id="SM00164">
    <property type="entry name" value="TBC"/>
    <property type="match status" value="1"/>
</dbReference>
<dbReference type="STRING" id="1965070.A0A3S4QAB6"/>
<dbReference type="Gene3D" id="1.10.8.270">
    <property type="entry name" value="putative rabgap domain of human tbc1 domain family member 14 like domains"/>
    <property type="match status" value="1"/>
</dbReference>
<dbReference type="PROSITE" id="PS50011">
    <property type="entry name" value="PROTEIN_KINASE_DOM"/>
    <property type="match status" value="1"/>
</dbReference>
<dbReference type="FunFam" id="1.10.8.270:FF:000044">
    <property type="entry name" value="TBC Kinase homolog"/>
    <property type="match status" value="1"/>
</dbReference>
<dbReference type="InterPro" id="IPR000719">
    <property type="entry name" value="Prot_kinase_dom"/>
</dbReference>
<keyword evidence="3" id="KW-0418">Kinase</keyword>
<dbReference type="GO" id="GO:0004672">
    <property type="term" value="F:protein kinase activity"/>
    <property type="evidence" value="ECO:0007669"/>
    <property type="project" value="InterPro"/>
</dbReference>
<dbReference type="InterPro" id="IPR000195">
    <property type="entry name" value="Rab-GAP-TBC_dom"/>
</dbReference>
<dbReference type="AlphaFoldDB" id="A0A3S4QAB6"/>
<dbReference type="SUPFAM" id="SSF47923">
    <property type="entry name" value="Ypt/Rab-GAP domain of gyp1p"/>
    <property type="match status" value="2"/>
</dbReference>
<feature type="non-terminal residue" evidence="3">
    <location>
        <position position="661"/>
    </location>
</feature>
<accession>A0A3S4QAB6</accession>
<protein>
    <submittedName>
        <fullName evidence="3">TBC domain-containing protein kinase-like protein</fullName>
    </submittedName>
</protein>
<evidence type="ECO:0000313" key="4">
    <source>
        <dbReference type="Proteomes" id="UP000285301"/>
    </source>
</evidence>
<proteinExistence type="predicted"/>
<dbReference type="InterPro" id="IPR011009">
    <property type="entry name" value="Kinase-like_dom_sf"/>
</dbReference>
<dbReference type="Pfam" id="PF00069">
    <property type="entry name" value="Pkinase"/>
    <property type="match status" value="1"/>
</dbReference>
<reference evidence="3 4" key="1">
    <citation type="journal article" date="2018" name="Gigascience">
        <title>Genomes of trombidid mites reveal novel predicted allergens and laterally-transferred genes associated with secondary metabolism.</title>
        <authorList>
            <person name="Dong X."/>
            <person name="Chaisiri K."/>
            <person name="Xia D."/>
            <person name="Armstrong S.D."/>
            <person name="Fang Y."/>
            <person name="Donnelly M.J."/>
            <person name="Kadowaki T."/>
            <person name="McGarry J.W."/>
            <person name="Darby A.C."/>
            <person name="Makepeace B.L."/>
        </authorList>
    </citation>
    <scope>NUCLEOTIDE SEQUENCE [LARGE SCALE GENOMIC DNA]</scope>
    <source>
        <strain evidence="3">UoL-WK</strain>
    </source>
</reference>
<dbReference type="FunFam" id="1.10.472.80:FF:000015">
    <property type="entry name" value="TBC domain-containing protein kinase-like protein"/>
    <property type="match status" value="1"/>
</dbReference>
<dbReference type="PANTHER" id="PTHR47219">
    <property type="entry name" value="RAB GTPASE-ACTIVATING PROTEIN 1-LIKE"/>
    <property type="match status" value="1"/>
</dbReference>
<dbReference type="EMBL" id="NCKU01010394">
    <property type="protein sequence ID" value="RWS00830.1"/>
    <property type="molecule type" value="Genomic_DNA"/>
</dbReference>
<organism evidence="3 4">
    <name type="scientific">Dinothrombium tinctorium</name>
    <dbReference type="NCBI Taxonomy" id="1965070"/>
    <lineage>
        <taxon>Eukaryota</taxon>
        <taxon>Metazoa</taxon>
        <taxon>Ecdysozoa</taxon>
        <taxon>Arthropoda</taxon>
        <taxon>Chelicerata</taxon>
        <taxon>Arachnida</taxon>
        <taxon>Acari</taxon>
        <taxon>Acariformes</taxon>
        <taxon>Trombidiformes</taxon>
        <taxon>Prostigmata</taxon>
        <taxon>Anystina</taxon>
        <taxon>Parasitengona</taxon>
        <taxon>Trombidioidea</taxon>
        <taxon>Trombidiidae</taxon>
        <taxon>Dinothrombium</taxon>
    </lineage>
</organism>
<dbReference type="Proteomes" id="UP000285301">
    <property type="component" value="Unassembled WGS sequence"/>
</dbReference>
<dbReference type="GO" id="GO:0005096">
    <property type="term" value="F:GTPase activator activity"/>
    <property type="evidence" value="ECO:0007669"/>
    <property type="project" value="TreeGrafter"/>
</dbReference>
<dbReference type="PROSITE" id="PS50086">
    <property type="entry name" value="TBC_RABGAP"/>
    <property type="match status" value="1"/>
</dbReference>
<keyword evidence="4" id="KW-1185">Reference proteome</keyword>
<feature type="domain" description="Rab-GAP TBC" evidence="2">
    <location>
        <begin position="412"/>
        <end position="598"/>
    </location>
</feature>
<keyword evidence="3" id="KW-0808">Transferase</keyword>
<sequence length="661" mass="75854">MEANFEFAVLTLKTASNNLDCCGTNGLPLTPSSVAVVGNCKALVANCRHPNLVECFDCYRSKHEKVTLVFEHYTLDFDDNFDKLIFDTFSALHYLHSNVYCVHGCITPESIVFDGLNYKLTLWPLNCVTENGRLLDASSILPQDLRFLAPEQVFSVNEPPLQKSDIWSLGLALIFLIFKNVKIPENPVELALCKNVEEVISKLGLEKLPLKWELLVRGTLQPRVHKRLSAKNLLKSLGQKPEEFEKNALDALITYDKINSTDIPEARPLRIREAYHLWCLSSSGYREITGREKNYKPILNFPSLVVLENQNNNSIANNDKSANIVFIPQFSLLPIENLKSRLNSLNTKIFYPLLLTQGFETHSRTNLETSSLPLIIRESDFEYQCERIVLYKHILEGVPYLRQRLLEEAKKDITPFYRSEIWASILNIKWSDLIKYDKIDKMTPTSTDRQISVDIPRCHQYNDLLASPQGHKKLKRILKAWLNVNEPNYVYWQGLDSLAAPFVVLNFDSEAMAFACFDTFIKKYLRGFFNKDNSATIQEYLALFSHLIAFHDPLLFNHLRTLGFTPELYAIPWFLTMFTHVLPLHKIVHIWDTLLLGSESFPLYIGLAILMQLRDQLLGYTFNDCILIFSDLPEISIERCVKDAIKLFCATPKSATARGWV</sequence>
<dbReference type="Pfam" id="PF00566">
    <property type="entry name" value="RabGAP-TBC"/>
    <property type="match status" value="1"/>
</dbReference>
<evidence type="ECO:0000313" key="3">
    <source>
        <dbReference type="EMBL" id="RWS00830.1"/>
    </source>
</evidence>
<dbReference type="SUPFAM" id="SSF56112">
    <property type="entry name" value="Protein kinase-like (PK-like)"/>
    <property type="match status" value="1"/>
</dbReference>
<feature type="domain" description="Protein kinase" evidence="1">
    <location>
        <begin position="1"/>
        <end position="245"/>
    </location>
</feature>
<dbReference type="OrthoDB" id="1668230at2759"/>
<gene>
    <name evidence="3" type="ORF">B4U79_06927</name>
</gene>
<evidence type="ECO:0000259" key="2">
    <source>
        <dbReference type="PROSITE" id="PS50086"/>
    </source>
</evidence>
<dbReference type="GO" id="GO:0031267">
    <property type="term" value="F:small GTPase binding"/>
    <property type="evidence" value="ECO:0007669"/>
    <property type="project" value="TreeGrafter"/>
</dbReference>
<dbReference type="Gene3D" id="1.10.510.10">
    <property type="entry name" value="Transferase(Phosphotransferase) domain 1"/>
    <property type="match status" value="1"/>
</dbReference>
<dbReference type="InterPro" id="IPR050302">
    <property type="entry name" value="Rab_GAP_TBC_domain"/>
</dbReference>
<dbReference type="Gene3D" id="1.10.472.80">
    <property type="entry name" value="Ypt/Rab-GAP domain of gyp1p, domain 3"/>
    <property type="match status" value="1"/>
</dbReference>
<evidence type="ECO:0000259" key="1">
    <source>
        <dbReference type="PROSITE" id="PS50011"/>
    </source>
</evidence>
<dbReference type="SMART" id="SM00220">
    <property type="entry name" value="S_TKc"/>
    <property type="match status" value="1"/>
</dbReference>